<dbReference type="SUPFAM" id="SSF69336">
    <property type="entry name" value="Alpha subunit of glutamate synthase, C-terminal domain"/>
    <property type="match status" value="1"/>
</dbReference>
<dbReference type="Gene3D" id="2.160.20.60">
    <property type="entry name" value="Glutamate synthase, alpha subunit, C-terminal domain"/>
    <property type="match status" value="1"/>
</dbReference>
<dbReference type="GO" id="GO:0019676">
    <property type="term" value="P:ammonia assimilation cycle"/>
    <property type="evidence" value="ECO:0007669"/>
    <property type="project" value="TreeGrafter"/>
</dbReference>
<dbReference type="OrthoDB" id="9758182at2"/>
<organism evidence="18">
    <name type="scientific">Candidatus Enterococcus clewellii</name>
    <dbReference type="NCBI Taxonomy" id="1834193"/>
    <lineage>
        <taxon>Bacteria</taxon>
        <taxon>Bacillati</taxon>
        <taxon>Bacillota</taxon>
        <taxon>Bacilli</taxon>
        <taxon>Lactobacillales</taxon>
        <taxon>Enterococcaceae</taxon>
        <taxon>Enterococcus</taxon>
    </lineage>
</organism>
<gene>
    <name evidence="19" type="ORF">A5888_001548</name>
    <name evidence="18" type="ORF">A5888_003505</name>
</gene>
<evidence type="ECO:0000256" key="5">
    <source>
        <dbReference type="ARBA" id="ARBA00022605"/>
    </source>
</evidence>
<dbReference type="RefSeq" id="WP_086350489.1">
    <property type="nucleotide sequence ID" value="NZ_CP147247.1"/>
</dbReference>
<keyword evidence="9" id="KW-0274">FAD</keyword>
<dbReference type="EMBL" id="NGMM01000006">
    <property type="protein sequence ID" value="OTP12923.1"/>
    <property type="molecule type" value="Genomic_DNA"/>
</dbReference>
<dbReference type="GO" id="GO:0046872">
    <property type="term" value="F:metal ion binding"/>
    <property type="evidence" value="ECO:0007669"/>
    <property type="project" value="UniProtKB-KW"/>
</dbReference>
<evidence type="ECO:0000256" key="3">
    <source>
        <dbReference type="ARBA" id="ARBA00001974"/>
    </source>
</evidence>
<comment type="cofactor">
    <cofactor evidence="2">
        <name>[3Fe-4S] cluster</name>
        <dbReference type="ChEBI" id="CHEBI:21137"/>
    </cofactor>
</comment>
<dbReference type="NCBIfam" id="NF008730">
    <property type="entry name" value="PRK11750.1"/>
    <property type="match status" value="1"/>
</dbReference>
<dbReference type="PANTHER" id="PTHR11938:SF133">
    <property type="entry name" value="GLUTAMATE SYNTHASE (NADH)"/>
    <property type="match status" value="1"/>
</dbReference>
<keyword evidence="10" id="KW-0315">Glutamine amidotransferase</keyword>
<feature type="domain" description="Glutamine amidotransferase type-2" evidence="17">
    <location>
        <begin position="22"/>
        <end position="400"/>
    </location>
</feature>
<evidence type="ECO:0000256" key="4">
    <source>
        <dbReference type="ARBA" id="ARBA00009716"/>
    </source>
</evidence>
<dbReference type="CDD" id="cd00713">
    <property type="entry name" value="GltS"/>
    <property type="match status" value="1"/>
</dbReference>
<evidence type="ECO:0000256" key="11">
    <source>
        <dbReference type="ARBA" id="ARBA00023002"/>
    </source>
</evidence>
<evidence type="ECO:0000259" key="17">
    <source>
        <dbReference type="PROSITE" id="PS51278"/>
    </source>
</evidence>
<dbReference type="Pfam" id="PF01645">
    <property type="entry name" value="Glu_synthase"/>
    <property type="match status" value="1"/>
</dbReference>
<evidence type="ECO:0000256" key="2">
    <source>
        <dbReference type="ARBA" id="ARBA00001927"/>
    </source>
</evidence>
<reference evidence="19" key="2">
    <citation type="submission" date="2017-05" db="EMBL/GenBank/DDBJ databases">
        <authorList>
            <consortium name="The Broad Institute Genomics Platform"/>
            <consortium name="The Broad Institute Genomic Center for Infectious Diseases"/>
            <person name="Earl A."/>
            <person name="Manson A."/>
            <person name="Schwartman J."/>
            <person name="Gilmore M."/>
            <person name="Abouelleil A."/>
            <person name="Cao P."/>
            <person name="Chapman S."/>
            <person name="Cusick C."/>
            <person name="Shea T."/>
            <person name="Young S."/>
            <person name="Neafsey D."/>
            <person name="Nusbaum C."/>
            <person name="Birren B."/>
        </authorList>
    </citation>
    <scope>NUCLEOTIDE SEQUENCE</scope>
    <source>
        <strain evidence="19">9E7_DIV0242</strain>
    </source>
</reference>
<keyword evidence="7" id="KW-0288">FMN</keyword>
<dbReference type="PANTHER" id="PTHR11938">
    <property type="entry name" value="FAD NADPH DEHYDROGENASE/OXIDOREDUCTASE"/>
    <property type="match status" value="1"/>
</dbReference>
<dbReference type="InterPro" id="IPR029055">
    <property type="entry name" value="Ntn_hydrolases_N"/>
</dbReference>
<evidence type="ECO:0000313" key="19">
    <source>
        <dbReference type="EMBL" id="WYJ89822.1"/>
    </source>
</evidence>
<dbReference type="InterPro" id="IPR036485">
    <property type="entry name" value="Glu_synth_asu_C_sf"/>
</dbReference>
<dbReference type="CDD" id="cd02808">
    <property type="entry name" value="GltS_FMN"/>
    <property type="match status" value="1"/>
</dbReference>
<keyword evidence="8" id="KW-0479">Metal-binding</keyword>
<evidence type="ECO:0000256" key="9">
    <source>
        <dbReference type="ARBA" id="ARBA00022827"/>
    </source>
</evidence>
<sequence>MGKQTTNRKNMMYDPSFEKDACGMGFIAQMDGMASHQLIDHALTMLERMNHRGGTGAEPDTGDGAGILMAMPDTFFQKKAAAEKIVLPDKGHYAVAMLFLPEEEMEKKALLQSITGEISAAGYRVLWERNVPFAFEYCGPGAQKVMPGFIQLFIEKPIDVKAGRAFEDCLFQLRRTIEKIYSPDELAICSLSSKTIVYKGMLHAYQVRLFYPDLQDKTMESHIALIHSRFSTNTFPSWDRAQPFRFLAHNGEINTLRGAENWMHSHHIDVYNEENSDSAKLENCMEHLYRNGRDIPHALMMMIPEAWSKEANLEDETAAFYEYNSSFTAPWDGPAALCFTDGEMVGAALDRNGLRPSRYSITKDNFIVVASESGVVDLEPARVVEKGMLGPASMIVVDTNAGKFYRNEEIKARYASKHPYREWLNEQLLTVDQLEEPAEESTVALTEKELNHLWKLNGYTDEIIRMTILPMAEKGEEPVISMGYDSPLAVLSDKPQSLFTYFKQQFAQVTNPPIDAIREKLVIGTEMFLGRDGNLLIDQPENCNKLKIESPVLSTNDFLRIKKLNIRGQKSMVQSIIYSLTPEVPNRLQRALETMFKEAEEKIDSGATIIILSDRAYGKGKMAIPILLAVSGLHNYLVEQGKRGQVSIIVDSAEVCEVHHYAMLIGYGASGIHPYGTYETLKDYHLADKLEKYRQAAEKGIVKVMSRMGISTIAGYHGAQLFEAVGLSEKVIEQFFTGTASRIGGLTLNQIEKEYLERYESAYGEKETDFLPSGGSFQFKADGEHHLFNPETIYNFQQAVRQGDYSLYKKYAQQLNKEELETPTTLRAMWEFTSERQSVKLTEVEPAEAIVKRFKVGAMSYGSLSQEAHECIAEAMNRIGAKSNSGEGGENRNRFKARANGVNLNSKIKQVASGRFGVNAEYLMSAEELQIKVAQGAKPGEGGQLPGNKVFPWVAEIRGSTPGVRLISPPPHHDIYSIEDLAQLIYDLKTINPYAKINVKLVSSTGVGTIATGVVKAGADVVVVSGYDGGTGASPRNSVRDAGLPWEMGLVEAHQTLALNGLRQRMTLETDGKLMTGRDVAVAALLGAEEYSFASLALVAVGCVMMRVCSLNTCPVGVATQNPELRKFFAGKPEHIINAMMFIAEDLREIMAELGFRTIDEMIGHAEMLKPKFVAKGKAKSLDFSRMLGHTLGIERKCEDPFQEQRQWKELDAFAGAAIKNNQKIYIEEPINNVNRSVGARMGGWIAERFGNYELEPGLINYHYKGIAGQSFGAFITQGMALKLTGEANDYVGKGLSGGRLIIVPPEDAGYKAEVSPIVGNVACFGANKGEAYFRGRGGERFCVRNSGARVVVEGVGDHGCEYMTGGVAVILGETGRNFGAGMSGGVAYIYDPNEQFANRCNMEMVELFRLGESGDDHVLQELLENHYQHTGSEKAAEILADWDNQQQHFIKVYPKEYHEMVIVTEKLRKEGLSGEQLLETAFEAVIGAQSVPQKPTVKERG</sequence>
<dbReference type="FunFam" id="2.160.20.60:FF:000001">
    <property type="entry name" value="Glutamate synthase, large subunit"/>
    <property type="match status" value="1"/>
</dbReference>
<keyword evidence="13" id="KW-0411">Iron-sulfur</keyword>
<dbReference type="SUPFAM" id="SSF56235">
    <property type="entry name" value="N-terminal nucleophile aminohydrolases (Ntn hydrolases)"/>
    <property type="match status" value="1"/>
</dbReference>
<keyword evidence="14" id="KW-0314">Glutamate biosynthesis</keyword>
<evidence type="ECO:0000256" key="15">
    <source>
        <dbReference type="ARBA" id="ARBA00023291"/>
    </source>
</evidence>
<keyword evidence="12" id="KW-0408">Iron</keyword>
<dbReference type="GO" id="GO:0006537">
    <property type="term" value="P:glutamate biosynthetic process"/>
    <property type="evidence" value="ECO:0007669"/>
    <property type="project" value="UniProtKB-KW"/>
</dbReference>
<evidence type="ECO:0000256" key="1">
    <source>
        <dbReference type="ARBA" id="ARBA00001917"/>
    </source>
</evidence>
<comment type="cofactor">
    <cofactor evidence="1">
        <name>FMN</name>
        <dbReference type="ChEBI" id="CHEBI:58210"/>
    </cofactor>
</comment>
<accession>A0A242K3F5</accession>
<comment type="cofactor">
    <cofactor evidence="3">
        <name>FAD</name>
        <dbReference type="ChEBI" id="CHEBI:57692"/>
    </cofactor>
</comment>
<dbReference type="Proteomes" id="UP000195141">
    <property type="component" value="Chromosome"/>
</dbReference>
<dbReference type="Gene3D" id="3.60.20.10">
    <property type="entry name" value="Glutamine Phosphoribosylpyrophosphate, subunit 1, domain 1"/>
    <property type="match status" value="1"/>
</dbReference>
<name>A0A242K3F5_9ENTE</name>
<dbReference type="InterPro" id="IPR013785">
    <property type="entry name" value="Aldolase_TIM"/>
</dbReference>
<dbReference type="PROSITE" id="PS51278">
    <property type="entry name" value="GATASE_TYPE_2"/>
    <property type="match status" value="1"/>
</dbReference>
<evidence type="ECO:0000256" key="10">
    <source>
        <dbReference type="ARBA" id="ARBA00022962"/>
    </source>
</evidence>
<dbReference type="Pfam" id="PF04898">
    <property type="entry name" value="Glu_syn_central"/>
    <property type="match status" value="1"/>
</dbReference>
<keyword evidence="6" id="KW-0285">Flavoprotein</keyword>
<protein>
    <submittedName>
        <fullName evidence="18">GltA</fullName>
    </submittedName>
    <submittedName>
        <fullName evidence="19">Glutamate synthase (NADPH/NADH) large chain</fullName>
    </submittedName>
</protein>
<dbReference type="Pfam" id="PF01493">
    <property type="entry name" value="GXGXG"/>
    <property type="match status" value="1"/>
</dbReference>
<proteinExistence type="inferred from homology"/>
<comment type="similarity">
    <text evidence="4">Belongs to the glutamate synthase family.</text>
</comment>
<keyword evidence="11" id="KW-0560">Oxidoreductase</keyword>
<reference evidence="18" key="1">
    <citation type="submission" date="2017-05" db="EMBL/GenBank/DDBJ databases">
        <title>The Genome Sequence of Enterococcus sp. 9E7_DIV0242.</title>
        <authorList>
            <consortium name="The Broad Institute Genomics Platform"/>
            <consortium name="The Broad Institute Genomic Center for Infectious Diseases"/>
            <person name="Earl A."/>
            <person name="Manson A."/>
            <person name="Schwartman J."/>
            <person name="Gilmore M."/>
            <person name="Abouelleil A."/>
            <person name="Cao P."/>
            <person name="Chapman S."/>
            <person name="Cusick C."/>
            <person name="Shea T."/>
            <person name="Young S."/>
            <person name="Neafsey D."/>
            <person name="Nusbaum C."/>
            <person name="Birren B."/>
        </authorList>
    </citation>
    <scope>NUCLEOTIDE SEQUENCE [LARGE SCALE GENOMIC DNA]</scope>
    <source>
        <strain evidence="18">9E7_DIV0242</strain>
    </source>
</reference>
<reference evidence="19" key="3">
    <citation type="submission" date="2024-03" db="EMBL/GenBank/DDBJ databases">
        <title>The Genome Sequence of Enterococcus sp. DIV0242b.</title>
        <authorList>
            <consortium name="The Broad Institute Genomics Platform"/>
            <consortium name="The Broad Institute Microbial Omics Core"/>
            <consortium name="The Broad Institute Genomic Center for Infectious Diseases"/>
            <person name="Earl A."/>
            <person name="Manson A."/>
            <person name="Gilmore M."/>
            <person name="Schwartman J."/>
            <person name="Shea T."/>
            <person name="Abouelleil A."/>
            <person name="Cao P."/>
            <person name="Chapman S."/>
            <person name="Cusick C."/>
            <person name="Young S."/>
            <person name="Neafsey D."/>
            <person name="Nusbaum C."/>
            <person name="Birren B."/>
        </authorList>
    </citation>
    <scope>NUCLEOTIDE SEQUENCE</scope>
    <source>
        <strain evidence="19">9E7_DIV0242</strain>
    </source>
</reference>
<dbReference type="SUPFAM" id="SSF51395">
    <property type="entry name" value="FMN-linked oxidoreductases"/>
    <property type="match status" value="1"/>
</dbReference>
<evidence type="ECO:0000313" key="20">
    <source>
        <dbReference type="Proteomes" id="UP000195141"/>
    </source>
</evidence>
<dbReference type="EMBL" id="CP147247">
    <property type="protein sequence ID" value="WYJ89822.1"/>
    <property type="molecule type" value="Genomic_DNA"/>
</dbReference>
<keyword evidence="20" id="KW-1185">Reference proteome</keyword>
<keyword evidence="5" id="KW-0028">Amino-acid biosynthesis</keyword>
<evidence type="ECO:0000256" key="16">
    <source>
        <dbReference type="ARBA" id="ARBA00029440"/>
    </source>
</evidence>
<evidence type="ECO:0000256" key="6">
    <source>
        <dbReference type="ARBA" id="ARBA00022630"/>
    </source>
</evidence>
<dbReference type="Gene3D" id="3.20.20.70">
    <property type="entry name" value="Aldolase class I"/>
    <property type="match status" value="2"/>
</dbReference>
<dbReference type="InterPro" id="IPR017932">
    <property type="entry name" value="GATase_2_dom"/>
</dbReference>
<evidence type="ECO:0000313" key="18">
    <source>
        <dbReference type="EMBL" id="OTP12923.1"/>
    </source>
</evidence>
<keyword evidence="15" id="KW-0003">3Fe-4S</keyword>
<evidence type="ECO:0000256" key="14">
    <source>
        <dbReference type="ARBA" id="ARBA00023164"/>
    </source>
</evidence>
<dbReference type="InterPro" id="IPR050711">
    <property type="entry name" value="ET-N_metabolism_enzyme"/>
</dbReference>
<dbReference type="GO" id="GO:0051538">
    <property type="term" value="F:3 iron, 4 sulfur cluster binding"/>
    <property type="evidence" value="ECO:0007669"/>
    <property type="project" value="UniProtKB-KW"/>
</dbReference>
<evidence type="ECO:0000256" key="8">
    <source>
        <dbReference type="ARBA" id="ARBA00022723"/>
    </source>
</evidence>
<evidence type="ECO:0000256" key="13">
    <source>
        <dbReference type="ARBA" id="ARBA00023014"/>
    </source>
</evidence>
<evidence type="ECO:0000256" key="12">
    <source>
        <dbReference type="ARBA" id="ARBA00023004"/>
    </source>
</evidence>
<dbReference type="InterPro" id="IPR002489">
    <property type="entry name" value="Glu_synth_asu_C"/>
</dbReference>
<dbReference type="Pfam" id="PF00310">
    <property type="entry name" value="GATase_2"/>
    <property type="match status" value="1"/>
</dbReference>
<dbReference type="InterPro" id="IPR002932">
    <property type="entry name" value="Glu_synthdom"/>
</dbReference>
<dbReference type="CDD" id="cd00982">
    <property type="entry name" value="gltB_C"/>
    <property type="match status" value="1"/>
</dbReference>
<evidence type="ECO:0000256" key="7">
    <source>
        <dbReference type="ARBA" id="ARBA00022643"/>
    </source>
</evidence>
<dbReference type="GO" id="GO:0015930">
    <property type="term" value="F:glutamate synthase activity"/>
    <property type="evidence" value="ECO:0007669"/>
    <property type="project" value="InterPro"/>
</dbReference>
<comment type="pathway">
    <text evidence="16">Amino-acid biosynthesis.</text>
</comment>
<dbReference type="InterPro" id="IPR006982">
    <property type="entry name" value="Glu_synth_centr_N"/>
</dbReference>